<dbReference type="EnsemblPlants" id="AES72795">
    <property type="protein sequence ID" value="AES72795"/>
    <property type="gene ID" value="MTR_3g095520"/>
</dbReference>
<proteinExistence type="predicted"/>
<evidence type="ECO:0000313" key="4">
    <source>
        <dbReference type="EnsemblPlants" id="AES72795"/>
    </source>
</evidence>
<evidence type="ECO:0000313" key="2">
    <source>
        <dbReference type="EMBL" id="AES72795.1"/>
    </source>
</evidence>
<accession>G7JAX3</accession>
<dbReference type="EMBL" id="PSQE01000003">
    <property type="protein sequence ID" value="RHN69886.1"/>
    <property type="molecule type" value="Genomic_DNA"/>
</dbReference>
<name>G7JAX3_MEDTR</name>
<evidence type="ECO:0000313" key="5">
    <source>
        <dbReference type="Proteomes" id="UP000002051"/>
    </source>
</evidence>
<dbReference type="Proteomes" id="UP000265566">
    <property type="component" value="Chromosome 3"/>
</dbReference>
<organism evidence="2 5">
    <name type="scientific">Medicago truncatula</name>
    <name type="common">Barrel medic</name>
    <name type="synonym">Medicago tribuloides</name>
    <dbReference type="NCBI Taxonomy" id="3880"/>
    <lineage>
        <taxon>Eukaryota</taxon>
        <taxon>Viridiplantae</taxon>
        <taxon>Streptophyta</taxon>
        <taxon>Embryophyta</taxon>
        <taxon>Tracheophyta</taxon>
        <taxon>Spermatophyta</taxon>
        <taxon>Magnoliopsida</taxon>
        <taxon>eudicotyledons</taxon>
        <taxon>Gunneridae</taxon>
        <taxon>Pentapetalae</taxon>
        <taxon>rosids</taxon>
        <taxon>fabids</taxon>
        <taxon>Fabales</taxon>
        <taxon>Fabaceae</taxon>
        <taxon>Papilionoideae</taxon>
        <taxon>50 kb inversion clade</taxon>
        <taxon>NPAAA clade</taxon>
        <taxon>Hologalegina</taxon>
        <taxon>IRL clade</taxon>
        <taxon>Trifolieae</taxon>
        <taxon>Medicago</taxon>
    </lineage>
</organism>
<reference evidence="4" key="3">
    <citation type="submission" date="2015-04" db="UniProtKB">
        <authorList>
            <consortium name="EnsemblPlants"/>
        </authorList>
    </citation>
    <scope>IDENTIFICATION</scope>
    <source>
        <strain evidence="4">cv. Jemalong A17</strain>
    </source>
</reference>
<dbReference type="STRING" id="3880.G7JAX3"/>
<evidence type="ECO:0000256" key="1">
    <source>
        <dbReference type="SAM" id="MobiDB-lite"/>
    </source>
</evidence>
<reference evidence="3" key="4">
    <citation type="journal article" date="2018" name="Nat. Plants">
        <title>Whole-genome landscape of Medicago truncatula symbiotic genes.</title>
        <authorList>
            <person name="Pecrix Y."/>
            <person name="Gamas P."/>
            <person name="Carrere S."/>
        </authorList>
    </citation>
    <scope>NUCLEOTIDE SEQUENCE</scope>
    <source>
        <tissue evidence="3">Leaves</tissue>
    </source>
</reference>
<reference evidence="2 5" key="2">
    <citation type="journal article" date="2014" name="BMC Genomics">
        <title>An improved genome release (version Mt4.0) for the model legume Medicago truncatula.</title>
        <authorList>
            <person name="Tang H."/>
            <person name="Krishnakumar V."/>
            <person name="Bidwell S."/>
            <person name="Rosen B."/>
            <person name="Chan A."/>
            <person name="Zhou S."/>
            <person name="Gentzbittel L."/>
            <person name="Childs K.L."/>
            <person name="Yandell M."/>
            <person name="Gundlach H."/>
            <person name="Mayer K.F."/>
            <person name="Schwartz D.C."/>
            <person name="Town C.D."/>
        </authorList>
    </citation>
    <scope>GENOME REANNOTATION</scope>
    <source>
        <strain evidence="4 5">cv. Jemalong A17</strain>
    </source>
</reference>
<dbReference type="Proteomes" id="UP000002051">
    <property type="component" value="Chromosome 3"/>
</dbReference>
<feature type="region of interest" description="Disordered" evidence="1">
    <location>
        <begin position="1"/>
        <end position="38"/>
    </location>
</feature>
<dbReference type="PaxDb" id="3880-AES72795"/>
<gene>
    <name evidence="2" type="ordered locus">MTR_3g095520</name>
    <name evidence="3" type="ORF">MtrunA17_Chr3g0129651</name>
</gene>
<feature type="compositionally biased region" description="Basic and acidic residues" evidence="1">
    <location>
        <begin position="8"/>
        <end position="22"/>
    </location>
</feature>
<sequence length="74" mass="8380">MPYANALTEEHTNEEQHDEGNHVTENFGSPEKKVPGEDSKGIEIKKWYGWPGENVFRMFVPAQKVGSIKATCLF</sequence>
<dbReference type="EMBL" id="CM001219">
    <property type="protein sequence ID" value="AES72795.1"/>
    <property type="molecule type" value="Genomic_DNA"/>
</dbReference>
<evidence type="ECO:0000313" key="3">
    <source>
        <dbReference type="EMBL" id="RHN69886.1"/>
    </source>
</evidence>
<dbReference type="Gramene" id="rna18415">
    <property type="protein sequence ID" value="RHN69886.1"/>
    <property type="gene ID" value="gene18415"/>
</dbReference>
<keyword evidence="5" id="KW-1185">Reference proteome</keyword>
<reference evidence="2 5" key="1">
    <citation type="journal article" date="2011" name="Nature">
        <title>The Medicago genome provides insight into the evolution of rhizobial symbioses.</title>
        <authorList>
            <person name="Young N.D."/>
            <person name="Debelle F."/>
            <person name="Oldroyd G.E."/>
            <person name="Geurts R."/>
            <person name="Cannon S.B."/>
            <person name="Udvardi M.K."/>
            <person name="Benedito V.A."/>
            <person name="Mayer K.F."/>
            <person name="Gouzy J."/>
            <person name="Schoof H."/>
            <person name="Van de Peer Y."/>
            <person name="Proost S."/>
            <person name="Cook D.R."/>
            <person name="Meyers B.C."/>
            <person name="Spannagl M."/>
            <person name="Cheung F."/>
            <person name="De Mita S."/>
            <person name="Krishnakumar V."/>
            <person name="Gundlach H."/>
            <person name="Zhou S."/>
            <person name="Mudge J."/>
            <person name="Bharti A.K."/>
            <person name="Murray J.D."/>
            <person name="Naoumkina M.A."/>
            <person name="Rosen B."/>
            <person name="Silverstein K.A."/>
            <person name="Tang H."/>
            <person name="Rombauts S."/>
            <person name="Zhao P.X."/>
            <person name="Zhou P."/>
            <person name="Barbe V."/>
            <person name="Bardou P."/>
            <person name="Bechner M."/>
            <person name="Bellec A."/>
            <person name="Berger A."/>
            <person name="Berges H."/>
            <person name="Bidwell S."/>
            <person name="Bisseling T."/>
            <person name="Choisne N."/>
            <person name="Couloux A."/>
            <person name="Denny R."/>
            <person name="Deshpande S."/>
            <person name="Dai X."/>
            <person name="Doyle J.J."/>
            <person name="Dudez A.M."/>
            <person name="Farmer A.D."/>
            <person name="Fouteau S."/>
            <person name="Franken C."/>
            <person name="Gibelin C."/>
            <person name="Gish J."/>
            <person name="Goldstein S."/>
            <person name="Gonzalez A.J."/>
            <person name="Green P.J."/>
            <person name="Hallab A."/>
            <person name="Hartog M."/>
            <person name="Hua A."/>
            <person name="Humphray S.J."/>
            <person name="Jeong D.H."/>
            <person name="Jing Y."/>
            <person name="Jocker A."/>
            <person name="Kenton S.M."/>
            <person name="Kim D.J."/>
            <person name="Klee K."/>
            <person name="Lai H."/>
            <person name="Lang C."/>
            <person name="Lin S."/>
            <person name="Macmil S.L."/>
            <person name="Magdelenat G."/>
            <person name="Matthews L."/>
            <person name="McCorrison J."/>
            <person name="Monaghan E.L."/>
            <person name="Mun J.H."/>
            <person name="Najar F.Z."/>
            <person name="Nicholson C."/>
            <person name="Noirot C."/>
            <person name="O'Bleness M."/>
            <person name="Paule C.R."/>
            <person name="Poulain J."/>
            <person name="Prion F."/>
            <person name="Qin B."/>
            <person name="Qu C."/>
            <person name="Retzel E.F."/>
            <person name="Riddle C."/>
            <person name="Sallet E."/>
            <person name="Samain S."/>
            <person name="Samson N."/>
            <person name="Sanders I."/>
            <person name="Saurat O."/>
            <person name="Scarpelli C."/>
            <person name="Schiex T."/>
            <person name="Segurens B."/>
            <person name="Severin A.J."/>
            <person name="Sherrier D.J."/>
            <person name="Shi R."/>
            <person name="Sims S."/>
            <person name="Singer S.R."/>
            <person name="Sinharoy S."/>
            <person name="Sterck L."/>
            <person name="Viollet A."/>
            <person name="Wang B.B."/>
            <person name="Wang K."/>
            <person name="Wang M."/>
            <person name="Wang X."/>
            <person name="Warfsmann J."/>
            <person name="Weissenbach J."/>
            <person name="White D.D."/>
            <person name="White J.D."/>
            <person name="Wiley G.B."/>
            <person name="Wincker P."/>
            <person name="Xing Y."/>
            <person name="Yang L."/>
            <person name="Yao Z."/>
            <person name="Ying F."/>
            <person name="Zhai J."/>
            <person name="Zhou L."/>
            <person name="Zuber A."/>
            <person name="Denarie J."/>
            <person name="Dixon R.A."/>
            <person name="May G.D."/>
            <person name="Schwartz D.C."/>
            <person name="Rogers J."/>
            <person name="Quetier F."/>
            <person name="Town C.D."/>
            <person name="Roe B.A."/>
        </authorList>
    </citation>
    <scope>NUCLEOTIDE SEQUENCE [LARGE SCALE GENOMIC DNA]</scope>
    <source>
        <strain evidence="2">A17</strain>
        <strain evidence="4 5">cv. Jemalong A17</strain>
    </source>
</reference>
<protein>
    <submittedName>
        <fullName evidence="2">Poly(RC)-binding-like protein, putative</fullName>
    </submittedName>
</protein>
<dbReference type="HOGENOM" id="CLU_2691474_0_0_1"/>
<dbReference type="AlphaFoldDB" id="G7JAX3"/>